<protein>
    <submittedName>
        <fullName evidence="1">Uncharacterized protein</fullName>
    </submittedName>
</protein>
<dbReference type="OrthoDB" id="695040at2759"/>
<evidence type="ECO:0000313" key="2">
    <source>
        <dbReference type="Proteomes" id="UP001164776"/>
    </source>
</evidence>
<dbReference type="Proteomes" id="UP001164776">
    <property type="component" value="Unassembled WGS sequence"/>
</dbReference>
<proteinExistence type="predicted"/>
<comment type="caution">
    <text evidence="1">The sequence shown here is derived from an EMBL/GenBank/DDBJ whole genome shotgun (WGS) entry which is preliminary data.</text>
</comment>
<organism evidence="1 2">
    <name type="scientific">Paspalum vaginatum</name>
    <name type="common">seashore paspalum</name>
    <dbReference type="NCBI Taxonomy" id="158149"/>
    <lineage>
        <taxon>Eukaryota</taxon>
        <taxon>Viridiplantae</taxon>
        <taxon>Streptophyta</taxon>
        <taxon>Embryophyta</taxon>
        <taxon>Tracheophyta</taxon>
        <taxon>Spermatophyta</taxon>
        <taxon>Magnoliopsida</taxon>
        <taxon>Liliopsida</taxon>
        <taxon>Poales</taxon>
        <taxon>Poaceae</taxon>
        <taxon>PACMAD clade</taxon>
        <taxon>Panicoideae</taxon>
        <taxon>Andropogonodae</taxon>
        <taxon>Paspaleae</taxon>
        <taxon>Paspalinae</taxon>
        <taxon>Paspalum</taxon>
    </lineage>
</organism>
<keyword evidence="2" id="KW-1185">Reference proteome</keyword>
<gene>
    <name evidence="1" type="ORF">BS78_K178800</name>
</gene>
<name>A0A9W7X882_9POAL</name>
<evidence type="ECO:0000313" key="1">
    <source>
        <dbReference type="EMBL" id="KAJ1253816.1"/>
    </source>
</evidence>
<dbReference type="AlphaFoldDB" id="A0A9W7X882"/>
<sequence>MLISRENLVLSDQWVDWKYMEEKKDPIFDQVIVACERQKIKRIMSYQHDWNVELIAQFYAIVYFHNSNGEESRWEMVWMTEGTVYSISYMEFAHLIGKHDPDFNRPKIHLEQCLPDSEMKFMYPPQNQGYCGQATGLYTFYASLYRMFRKTLNPRGGDATNISNYAKNLLAGMRENARPFCLTKFKWEEIKDISYDQYRSCAYPPIIMRVIERSTWTDFVKIVPHKPLRIKVVKHPIVPSPSVAPSGLVTP</sequence>
<reference evidence="1 2" key="1">
    <citation type="submission" date="2022-10" db="EMBL/GenBank/DDBJ databases">
        <title>WGS assembly of Paspalum vaginatum 540-79.</title>
        <authorList>
            <person name="Sun G."/>
            <person name="Wase N."/>
            <person name="Shu S."/>
            <person name="Jenkins J."/>
            <person name="Zhou B."/>
            <person name="Torres-Rodriguez J."/>
            <person name="Chen C."/>
            <person name="Sandor L."/>
            <person name="Plott C."/>
            <person name="Yoshinga Y."/>
            <person name="Daum C."/>
            <person name="Qi P."/>
            <person name="Barry K."/>
            <person name="Lipzen A."/>
            <person name="Berry L."/>
            <person name="Pedersen C."/>
            <person name="Gottilla T."/>
            <person name="Foltz A."/>
            <person name="Yu H."/>
            <person name="O'Malley R."/>
            <person name="Zhang C."/>
            <person name="Devos K."/>
            <person name="Sigmon B."/>
            <person name="Yu B."/>
            <person name="Obata T."/>
            <person name="Schmutz J."/>
            <person name="Schnable J."/>
        </authorList>
    </citation>
    <scope>NUCLEOTIDE SEQUENCE [LARGE SCALE GENOMIC DNA]</scope>
    <source>
        <strain evidence="2">cv. 540-79</strain>
    </source>
</reference>
<dbReference type="EMBL" id="MU630634">
    <property type="protein sequence ID" value="KAJ1253816.1"/>
    <property type="molecule type" value="Genomic_DNA"/>
</dbReference>
<accession>A0A9W7X882</accession>